<dbReference type="PROSITE" id="PS50887">
    <property type="entry name" value="GGDEF"/>
    <property type="match status" value="1"/>
</dbReference>
<keyword evidence="1" id="KW-0472">Membrane</keyword>
<dbReference type="SUPFAM" id="SSF141868">
    <property type="entry name" value="EAL domain-like"/>
    <property type="match status" value="1"/>
</dbReference>
<feature type="transmembrane region" description="Helical" evidence="1">
    <location>
        <begin position="189"/>
        <end position="206"/>
    </location>
</feature>
<dbReference type="GO" id="GO:0071111">
    <property type="term" value="F:cyclic-guanylate-specific phosphodiesterase activity"/>
    <property type="evidence" value="ECO:0007669"/>
    <property type="project" value="InterPro"/>
</dbReference>
<organism evidence="4 5">
    <name type="scientific">Sulfurimonas paralvinellae</name>
    <dbReference type="NCBI Taxonomy" id="317658"/>
    <lineage>
        <taxon>Bacteria</taxon>
        <taxon>Pseudomonadati</taxon>
        <taxon>Campylobacterota</taxon>
        <taxon>Epsilonproteobacteria</taxon>
        <taxon>Campylobacterales</taxon>
        <taxon>Sulfurimonadaceae</taxon>
        <taxon>Sulfurimonas</taxon>
    </lineage>
</organism>
<reference evidence="4 5" key="1">
    <citation type="submission" date="2019-07" db="EMBL/GenBank/DDBJ databases">
        <title>Sulfurimonas paralvinellae sp. nov., a novel mesophilic, hydrogen- and sulfur-oxidizing chemolithoautotroph within the Epsilonproteo- bacteria isolated from a deep-sea hydrothermal vent polychaete nest, reclassification of Thiomicrospira denitrificans as Sulfurimonas denitrificans comb. nov. and emended description of the genus Sulfurimonas.</title>
        <authorList>
            <person name="Wang S."/>
            <person name="Jiang L."/>
            <person name="Shao Z."/>
        </authorList>
    </citation>
    <scope>NUCLEOTIDE SEQUENCE [LARGE SCALE GENOMIC DNA]</scope>
    <source>
        <strain evidence="4 5">GO25</strain>
    </source>
</reference>
<dbReference type="NCBIfam" id="TIGR00254">
    <property type="entry name" value="GGDEF"/>
    <property type="match status" value="1"/>
</dbReference>
<evidence type="ECO:0000313" key="4">
    <source>
        <dbReference type="EMBL" id="QOP44817.1"/>
    </source>
</evidence>
<keyword evidence="1" id="KW-0812">Transmembrane</keyword>
<dbReference type="SMART" id="SM00267">
    <property type="entry name" value="GGDEF"/>
    <property type="match status" value="1"/>
</dbReference>
<dbReference type="Gene3D" id="3.30.70.270">
    <property type="match status" value="1"/>
</dbReference>
<evidence type="ECO:0000259" key="3">
    <source>
        <dbReference type="PROSITE" id="PS50887"/>
    </source>
</evidence>
<proteinExistence type="predicted"/>
<dbReference type="FunFam" id="3.30.70.270:FF:000001">
    <property type="entry name" value="Diguanylate cyclase domain protein"/>
    <property type="match status" value="1"/>
</dbReference>
<dbReference type="PANTHER" id="PTHR33121:SF79">
    <property type="entry name" value="CYCLIC DI-GMP PHOSPHODIESTERASE PDED-RELATED"/>
    <property type="match status" value="1"/>
</dbReference>
<feature type="domain" description="GGDEF" evidence="3">
    <location>
        <begin position="242"/>
        <end position="377"/>
    </location>
</feature>
<dbReference type="CDD" id="cd01948">
    <property type="entry name" value="EAL"/>
    <property type="match status" value="1"/>
</dbReference>
<dbReference type="InterPro" id="IPR035919">
    <property type="entry name" value="EAL_sf"/>
</dbReference>
<dbReference type="Gene3D" id="3.20.20.450">
    <property type="entry name" value="EAL domain"/>
    <property type="match status" value="1"/>
</dbReference>
<evidence type="ECO:0000256" key="1">
    <source>
        <dbReference type="SAM" id="Phobius"/>
    </source>
</evidence>
<dbReference type="PROSITE" id="PS50883">
    <property type="entry name" value="EAL"/>
    <property type="match status" value="1"/>
</dbReference>
<feature type="domain" description="EAL" evidence="2">
    <location>
        <begin position="391"/>
        <end position="631"/>
    </location>
</feature>
<dbReference type="EMBL" id="CP041406">
    <property type="protein sequence ID" value="QOP44817.1"/>
    <property type="molecule type" value="Genomic_DNA"/>
</dbReference>
<dbReference type="RefSeq" id="WP_193110981.1">
    <property type="nucleotide sequence ID" value="NZ_CP041406.1"/>
</dbReference>
<dbReference type="InterPro" id="IPR001633">
    <property type="entry name" value="EAL_dom"/>
</dbReference>
<dbReference type="KEGG" id="spal:FM071_00270"/>
<dbReference type="SUPFAM" id="SSF55073">
    <property type="entry name" value="Nucleotide cyclase"/>
    <property type="match status" value="1"/>
</dbReference>
<dbReference type="CDD" id="cd01949">
    <property type="entry name" value="GGDEF"/>
    <property type="match status" value="1"/>
</dbReference>
<dbReference type="Pfam" id="PF00990">
    <property type="entry name" value="GGDEF"/>
    <property type="match status" value="1"/>
</dbReference>
<dbReference type="SMART" id="SM00052">
    <property type="entry name" value="EAL"/>
    <property type="match status" value="1"/>
</dbReference>
<evidence type="ECO:0000259" key="2">
    <source>
        <dbReference type="PROSITE" id="PS50883"/>
    </source>
</evidence>
<keyword evidence="1" id="KW-1133">Transmembrane helix</keyword>
<sequence>MKHLVKLYILIFITIVFSIVYLYVKLGETQDQLTINIDNIFLTQTKEIARNIDEHIHNEIDANLYAQLKNNLKLRERLEEEMSLLHTEIYQYIYILYRDKHHNFRYLLDGSKEDKGAFDEKLNVNKKIWEKVYKSKTSQLYSQQNIDALSQTYLAPIIYNDTVEAVLAIDFSTALPRNITQATIPLKHVFFYIFAAILLMLLILLYQTFLNLKTKKESITDPLTQAYNRTYLRELLKRIDISAYQIAMLDIDYFKQVNDTYGHKTGDKILRDVADIIKQEIRSNDIFVRFGGEEFLLFISKQQENNYTAKKVAERIRKHIEMTSFVYDNITIKLTLSIGITCDTTHFKSISDAIKHADKMLYIAKREGRNLVITDNKQQQKEQDKKETSIHQLSINAIKEAIEDNRVFVFFQPIFDAHTSNITKYEALIRIKDKNGTIVLPGQFLPTVAHTNVYNDLTKIVLENVFKTIEKSKMSISVNLNFSDIVDSNIFGIIIEELKANKVLASWLIIELLENEILEADATLVQHIQEIKSFGVKIAIDDFGTGYANYAVFQKLPIDIIKIDGSLIKEIDTSPVSQRIVKSIIYLTEEFNIETIAEFVHSEEVYTKVKELGITHLQGFYLAKPQEDLAL</sequence>
<dbReference type="InterPro" id="IPR050706">
    <property type="entry name" value="Cyclic-di-GMP_PDE-like"/>
</dbReference>
<dbReference type="PANTHER" id="PTHR33121">
    <property type="entry name" value="CYCLIC DI-GMP PHOSPHODIESTERASE PDEF"/>
    <property type="match status" value="1"/>
</dbReference>
<protein>
    <submittedName>
        <fullName evidence="4">Bifunctional diguanylate cyclase/phosphodiesterase</fullName>
    </submittedName>
</protein>
<feature type="transmembrane region" description="Helical" evidence="1">
    <location>
        <begin position="7"/>
        <end position="24"/>
    </location>
</feature>
<name>A0A7M1B503_9BACT</name>
<dbReference type="InterPro" id="IPR000160">
    <property type="entry name" value="GGDEF_dom"/>
</dbReference>
<dbReference type="AlphaFoldDB" id="A0A7M1B503"/>
<evidence type="ECO:0000313" key="5">
    <source>
        <dbReference type="Proteomes" id="UP000593580"/>
    </source>
</evidence>
<gene>
    <name evidence="4" type="ORF">FM071_00270</name>
</gene>
<dbReference type="Pfam" id="PF00563">
    <property type="entry name" value="EAL"/>
    <property type="match status" value="1"/>
</dbReference>
<dbReference type="InterPro" id="IPR029787">
    <property type="entry name" value="Nucleotide_cyclase"/>
</dbReference>
<dbReference type="InterPro" id="IPR043128">
    <property type="entry name" value="Rev_trsase/Diguanyl_cyclase"/>
</dbReference>
<dbReference type="Proteomes" id="UP000593580">
    <property type="component" value="Chromosome"/>
</dbReference>
<accession>A0A7M1B503</accession>
<keyword evidence="5" id="KW-1185">Reference proteome</keyword>